<dbReference type="PIRSF" id="PIRSF006483">
    <property type="entry name" value="Membrane_protein_YitT"/>
    <property type="match status" value="1"/>
</dbReference>
<keyword evidence="9" id="KW-1185">Reference proteome</keyword>
<comment type="caution">
    <text evidence="8">The sequence shown here is derived from an EMBL/GenBank/DDBJ whole genome shotgun (WGS) entry which is preliminary data.</text>
</comment>
<keyword evidence="3 6" id="KW-0812">Transmembrane</keyword>
<dbReference type="EMBL" id="MPTB01000013">
    <property type="protein sequence ID" value="OMD48046.1"/>
    <property type="molecule type" value="Genomic_DNA"/>
</dbReference>
<accession>A0ABX3HEQ4</accession>
<feature type="domain" description="DUF2179" evidence="7">
    <location>
        <begin position="216"/>
        <end position="270"/>
    </location>
</feature>
<dbReference type="CDD" id="cd16380">
    <property type="entry name" value="YitT_C"/>
    <property type="match status" value="1"/>
</dbReference>
<organism evidence="8 9">
    <name type="scientific">Paenibacillus borealis</name>
    <dbReference type="NCBI Taxonomy" id="160799"/>
    <lineage>
        <taxon>Bacteria</taxon>
        <taxon>Bacillati</taxon>
        <taxon>Bacillota</taxon>
        <taxon>Bacilli</taxon>
        <taxon>Bacillales</taxon>
        <taxon>Paenibacillaceae</taxon>
        <taxon>Paenibacillus</taxon>
    </lineage>
</organism>
<dbReference type="InterPro" id="IPR003740">
    <property type="entry name" value="YitT"/>
</dbReference>
<evidence type="ECO:0000256" key="4">
    <source>
        <dbReference type="ARBA" id="ARBA00022989"/>
    </source>
</evidence>
<dbReference type="Gene3D" id="3.30.70.120">
    <property type="match status" value="1"/>
</dbReference>
<evidence type="ECO:0000256" key="2">
    <source>
        <dbReference type="ARBA" id="ARBA00022475"/>
    </source>
</evidence>
<dbReference type="PANTHER" id="PTHR33545:SF4">
    <property type="entry name" value="UPF0750 MEMBRANE PROTEIN YXKD"/>
    <property type="match status" value="1"/>
</dbReference>
<evidence type="ECO:0000256" key="3">
    <source>
        <dbReference type="ARBA" id="ARBA00022692"/>
    </source>
</evidence>
<evidence type="ECO:0000256" key="1">
    <source>
        <dbReference type="ARBA" id="ARBA00004651"/>
    </source>
</evidence>
<name>A0ABX3HEQ4_PAEBO</name>
<dbReference type="PANTHER" id="PTHR33545">
    <property type="entry name" value="UPF0750 MEMBRANE PROTEIN YITT-RELATED"/>
    <property type="match status" value="1"/>
</dbReference>
<dbReference type="Pfam" id="PF02588">
    <property type="entry name" value="YitT_membrane"/>
    <property type="match status" value="1"/>
</dbReference>
<feature type="transmembrane region" description="Helical" evidence="6">
    <location>
        <begin position="42"/>
        <end position="67"/>
    </location>
</feature>
<evidence type="ECO:0000256" key="5">
    <source>
        <dbReference type="ARBA" id="ARBA00023136"/>
    </source>
</evidence>
<feature type="transmembrane region" description="Helical" evidence="6">
    <location>
        <begin position="103"/>
        <end position="124"/>
    </location>
</feature>
<dbReference type="InterPro" id="IPR015867">
    <property type="entry name" value="N-reg_PII/ATP_PRibTrfase_C"/>
</dbReference>
<sequence length="278" mass="30788">MNKRVHDMVMLLLGAFIFALAVNLFVIPNDFGEGGVTGISIILYYLLNWSPALVGIILNGILLIIGYKLLDKKTTGYTIIAVAFNSLFLYLTKNWQIASDEPVINAIFAGLFAGVGIGLIIRVGGTTAGTTILARLANKYWDWNISYALLFFDLIVAALSAFVIGIEKMMFTFVILYIGTKAMEFIIEGLNPKKAVTIISAHYDSIAVRVTEIMDRGVTVLRGYGYYTGEEKEVLYIVISKQEVSMLKKIVRAEDKNAFVTIHDVRDVFGEGFIDISK</sequence>
<evidence type="ECO:0000256" key="6">
    <source>
        <dbReference type="SAM" id="Phobius"/>
    </source>
</evidence>
<gene>
    <name evidence="8" type="ORF">BSK56_12100</name>
</gene>
<reference evidence="8 9" key="1">
    <citation type="submission" date="2016-10" db="EMBL/GenBank/DDBJ databases">
        <title>Paenibacillus species isolates.</title>
        <authorList>
            <person name="Beno S.M."/>
        </authorList>
    </citation>
    <scope>NUCLEOTIDE SEQUENCE [LARGE SCALE GENOMIC DNA]</scope>
    <source>
        <strain evidence="8 9">FSL H7-0744</strain>
    </source>
</reference>
<protein>
    <recommendedName>
        <fullName evidence="7">DUF2179 domain-containing protein</fullName>
    </recommendedName>
</protein>
<evidence type="ECO:0000313" key="8">
    <source>
        <dbReference type="EMBL" id="OMD48046.1"/>
    </source>
</evidence>
<dbReference type="Proteomes" id="UP000187412">
    <property type="component" value="Unassembled WGS sequence"/>
</dbReference>
<dbReference type="InterPro" id="IPR051461">
    <property type="entry name" value="UPF0750_membrane"/>
</dbReference>
<feature type="transmembrane region" description="Helical" evidence="6">
    <location>
        <begin position="74"/>
        <end position="91"/>
    </location>
</feature>
<evidence type="ECO:0000313" key="9">
    <source>
        <dbReference type="Proteomes" id="UP000187412"/>
    </source>
</evidence>
<keyword evidence="4 6" id="KW-1133">Transmembrane helix</keyword>
<comment type="subcellular location">
    <subcellularLocation>
        <location evidence="1">Cell membrane</location>
        <topology evidence="1">Multi-pass membrane protein</topology>
    </subcellularLocation>
</comment>
<keyword evidence="5 6" id="KW-0472">Membrane</keyword>
<dbReference type="Pfam" id="PF10035">
    <property type="entry name" value="DUF2179"/>
    <property type="match status" value="1"/>
</dbReference>
<proteinExistence type="predicted"/>
<keyword evidence="2" id="KW-1003">Cell membrane</keyword>
<evidence type="ECO:0000259" key="7">
    <source>
        <dbReference type="Pfam" id="PF10035"/>
    </source>
</evidence>
<dbReference type="RefSeq" id="WP_076110745.1">
    <property type="nucleotide sequence ID" value="NZ_MPTB01000013.1"/>
</dbReference>
<dbReference type="InterPro" id="IPR019264">
    <property type="entry name" value="DUF2179"/>
</dbReference>
<feature type="transmembrane region" description="Helical" evidence="6">
    <location>
        <begin position="145"/>
        <end position="164"/>
    </location>
</feature>